<evidence type="ECO:0000313" key="1">
    <source>
        <dbReference type="EMBL" id="XRP74066.1"/>
    </source>
</evidence>
<name>A0ACD5IR02_9PROT</name>
<accession>A0ACD5IR02</accession>
<organism evidence="1 2">
    <name type="scientific">Acidithiobacillus ferruginosus</name>
    <dbReference type="NCBI Taxonomy" id="3063951"/>
    <lineage>
        <taxon>Bacteria</taxon>
        <taxon>Pseudomonadati</taxon>
        <taxon>Pseudomonadota</taxon>
        <taxon>Acidithiobacillia</taxon>
        <taxon>Acidithiobacillales</taxon>
        <taxon>Acidithiobacillaceae</taxon>
        <taxon>Acidithiobacillus</taxon>
    </lineage>
</organism>
<reference evidence="1 2" key="1">
    <citation type="journal article" date="2021" name="ISME J.">
        <title>Genomic evolution of the class Acidithiobacillia: deep-branching Proteobacteria living in extreme acidic conditions.</title>
        <authorList>
            <person name="Moya-Beltran A."/>
            <person name="Beard S."/>
            <person name="Rojas-Villalobos C."/>
            <person name="Issotta F."/>
            <person name="Gallardo Y."/>
            <person name="Ulloa R."/>
            <person name="Giaveno A."/>
            <person name="Degli Esposti M."/>
            <person name="Johnson D.B."/>
            <person name="Quatrini R."/>
        </authorList>
    </citation>
    <scope>NUCLEOTIDE SEQUENCE [LARGE SCALE GENOMIC DNA]</scope>
    <source>
        <strain evidence="1 2">CF3</strain>
    </source>
</reference>
<dbReference type="EMBL" id="CP130946">
    <property type="protein sequence ID" value="XRP74066.1"/>
    <property type="molecule type" value="Genomic_DNA"/>
</dbReference>
<sequence>MTEHAVVLQGHLPLALVEWPSDAGTRNTLMADNLALLRALLVMDEHIVTNDEEGHEGLSNLETKVDLLLLLVSAGVKGLGPTPPSYPCILGSEDLYWDCSDPALFAGPDNETCIALFLRPRIAMPLLLPGSMQPLSGPSGGASGGGTRCHLHFHLDSRVQESLDRLIFRHHRRAVARSKDQHHPPDE</sequence>
<protein>
    <submittedName>
        <fullName evidence="1">PilZ domain-containing protein</fullName>
    </submittedName>
</protein>
<gene>
    <name evidence="1" type="ORF">HF292_005290</name>
</gene>
<evidence type="ECO:0000313" key="2">
    <source>
        <dbReference type="Proteomes" id="UP001196097"/>
    </source>
</evidence>
<dbReference type="Proteomes" id="UP001196097">
    <property type="component" value="Chromosome"/>
</dbReference>
<proteinExistence type="predicted"/>
<keyword evidence="2" id="KW-1185">Reference proteome</keyword>